<name>K1QSF6_MAGGI</name>
<accession>K1QSF6</accession>
<sequence>MELYNLQGKSIQTKSGNKPQDIAVTKSGDLVYIDDIEKTVNIVKNTFIETMVRLDEWIPHYVCSTLSDDLLVVMDSEYDKQTKVVRYSGSREKQIIQFDNEGQQLYSSGGYKYITENRNQDIYVSDYEASVEVVVNQAGKLRFNYTDPSSTHERSFCSSGITTYSQGRILTADCINQCIHILDQDGPLLRYIDNYDLLGPFDLSVDTRDNLFVTLWSTGKVTKFQYCKTNNATK</sequence>
<dbReference type="SUPFAM" id="SSF101898">
    <property type="entry name" value="NHL repeat"/>
    <property type="match status" value="1"/>
</dbReference>
<dbReference type="InParanoid" id="K1QSF6"/>
<reference evidence="1" key="1">
    <citation type="journal article" date="2012" name="Nature">
        <title>The oyster genome reveals stress adaptation and complexity of shell formation.</title>
        <authorList>
            <person name="Zhang G."/>
            <person name="Fang X."/>
            <person name="Guo X."/>
            <person name="Li L."/>
            <person name="Luo R."/>
            <person name="Xu F."/>
            <person name="Yang P."/>
            <person name="Zhang L."/>
            <person name="Wang X."/>
            <person name="Qi H."/>
            <person name="Xiong Z."/>
            <person name="Que H."/>
            <person name="Xie Y."/>
            <person name="Holland P.W."/>
            <person name="Paps J."/>
            <person name="Zhu Y."/>
            <person name="Wu F."/>
            <person name="Chen Y."/>
            <person name="Wang J."/>
            <person name="Peng C."/>
            <person name="Meng J."/>
            <person name="Yang L."/>
            <person name="Liu J."/>
            <person name="Wen B."/>
            <person name="Zhang N."/>
            <person name="Huang Z."/>
            <person name="Zhu Q."/>
            <person name="Feng Y."/>
            <person name="Mount A."/>
            <person name="Hedgecock D."/>
            <person name="Xu Z."/>
            <person name="Liu Y."/>
            <person name="Domazet-Loso T."/>
            <person name="Du Y."/>
            <person name="Sun X."/>
            <person name="Zhang S."/>
            <person name="Liu B."/>
            <person name="Cheng P."/>
            <person name="Jiang X."/>
            <person name="Li J."/>
            <person name="Fan D."/>
            <person name="Wang W."/>
            <person name="Fu W."/>
            <person name="Wang T."/>
            <person name="Wang B."/>
            <person name="Zhang J."/>
            <person name="Peng Z."/>
            <person name="Li Y."/>
            <person name="Li N."/>
            <person name="Wang J."/>
            <person name="Chen M."/>
            <person name="He Y."/>
            <person name="Tan F."/>
            <person name="Song X."/>
            <person name="Zheng Q."/>
            <person name="Huang R."/>
            <person name="Yang H."/>
            <person name="Du X."/>
            <person name="Chen L."/>
            <person name="Yang M."/>
            <person name="Gaffney P.M."/>
            <person name="Wang S."/>
            <person name="Luo L."/>
            <person name="She Z."/>
            <person name="Ming Y."/>
            <person name="Huang W."/>
            <person name="Zhang S."/>
            <person name="Huang B."/>
            <person name="Zhang Y."/>
            <person name="Qu T."/>
            <person name="Ni P."/>
            <person name="Miao G."/>
            <person name="Wang J."/>
            <person name="Wang Q."/>
            <person name="Steinberg C.E."/>
            <person name="Wang H."/>
            <person name="Li N."/>
            <person name="Qian L."/>
            <person name="Zhang G."/>
            <person name="Li Y."/>
            <person name="Yang H."/>
            <person name="Liu X."/>
            <person name="Wang J."/>
            <person name="Yin Y."/>
            <person name="Wang J."/>
        </authorList>
    </citation>
    <scope>NUCLEOTIDE SEQUENCE [LARGE SCALE GENOMIC DNA]</scope>
    <source>
        <strain evidence="1">05x7-T-G4-1.051#20</strain>
    </source>
</reference>
<dbReference type="AlphaFoldDB" id="K1QSF6"/>
<gene>
    <name evidence="1" type="ORF">CGI_10018976</name>
</gene>
<dbReference type="InterPro" id="IPR011042">
    <property type="entry name" value="6-blade_b-propeller_TolB-like"/>
</dbReference>
<dbReference type="Gene3D" id="2.120.10.30">
    <property type="entry name" value="TolB, C-terminal domain"/>
    <property type="match status" value="1"/>
</dbReference>
<dbReference type="HOGENOM" id="CLU_007742_4_0_1"/>
<organism evidence="1">
    <name type="scientific">Magallana gigas</name>
    <name type="common">Pacific oyster</name>
    <name type="synonym">Crassostrea gigas</name>
    <dbReference type="NCBI Taxonomy" id="29159"/>
    <lineage>
        <taxon>Eukaryota</taxon>
        <taxon>Metazoa</taxon>
        <taxon>Spiralia</taxon>
        <taxon>Lophotrochozoa</taxon>
        <taxon>Mollusca</taxon>
        <taxon>Bivalvia</taxon>
        <taxon>Autobranchia</taxon>
        <taxon>Pteriomorphia</taxon>
        <taxon>Ostreida</taxon>
        <taxon>Ostreoidea</taxon>
        <taxon>Ostreidae</taxon>
        <taxon>Magallana</taxon>
    </lineage>
</organism>
<proteinExistence type="predicted"/>
<dbReference type="EMBL" id="JH818639">
    <property type="protein sequence ID" value="EKC34104.1"/>
    <property type="molecule type" value="Genomic_DNA"/>
</dbReference>
<protein>
    <submittedName>
        <fullName evidence="1">Tripartite motif-containing protein 2</fullName>
    </submittedName>
</protein>
<evidence type="ECO:0000313" key="1">
    <source>
        <dbReference type="EMBL" id="EKC34104.1"/>
    </source>
</evidence>